<evidence type="ECO:0000313" key="2">
    <source>
        <dbReference type="Proteomes" id="UP000260812"/>
    </source>
</evidence>
<evidence type="ECO:0000313" key="1">
    <source>
        <dbReference type="EMBL" id="RGE64198.1"/>
    </source>
</evidence>
<dbReference type="AlphaFoldDB" id="A0A3E3IAU0"/>
<reference evidence="1" key="1">
    <citation type="submission" date="2018-08" db="EMBL/GenBank/DDBJ databases">
        <title>A genome reference for cultivated species of the human gut microbiota.</title>
        <authorList>
            <person name="Zou Y."/>
            <person name="Xue W."/>
            <person name="Luo G."/>
        </authorList>
    </citation>
    <scope>NUCLEOTIDE SEQUENCE [LARGE SCALE GENOMIC DNA]</scope>
    <source>
        <strain evidence="1">TF05-5AC</strain>
    </source>
</reference>
<proteinExistence type="predicted"/>
<name>A0A3E3IAU0_9FIRM</name>
<organism evidence="1 2">
    <name type="scientific">Eisenbergiella massiliensis</name>
    <dbReference type="NCBI Taxonomy" id="1720294"/>
    <lineage>
        <taxon>Bacteria</taxon>
        <taxon>Bacillati</taxon>
        <taxon>Bacillota</taxon>
        <taxon>Clostridia</taxon>
        <taxon>Lachnospirales</taxon>
        <taxon>Lachnospiraceae</taxon>
        <taxon>Eisenbergiella</taxon>
    </lineage>
</organism>
<dbReference type="RefSeq" id="WP_117543747.1">
    <property type="nucleotide sequence ID" value="NZ_JBKUNB010000011.1"/>
</dbReference>
<keyword evidence="1" id="KW-0032">Aminotransferase</keyword>
<keyword evidence="2" id="KW-1185">Reference proteome</keyword>
<dbReference type="Gene3D" id="3.40.640.10">
    <property type="entry name" value="Type I PLP-dependent aspartate aminotransferase-like (Major domain)"/>
    <property type="match status" value="1"/>
</dbReference>
<dbReference type="Gene3D" id="3.90.1150.10">
    <property type="entry name" value="Aspartate Aminotransferase, domain 1"/>
    <property type="match status" value="1"/>
</dbReference>
<dbReference type="Proteomes" id="UP000260812">
    <property type="component" value="Unassembled WGS sequence"/>
</dbReference>
<dbReference type="PANTHER" id="PTHR43799">
    <property type="entry name" value="AMINOTRANSFERASE, PUTATIVE-RELATED"/>
    <property type="match status" value="1"/>
</dbReference>
<dbReference type="InterPro" id="IPR015424">
    <property type="entry name" value="PyrdxlP-dep_Trfase"/>
</dbReference>
<keyword evidence="1" id="KW-0808">Transferase</keyword>
<dbReference type="GeneID" id="97986022"/>
<dbReference type="Pfam" id="PF12897">
    <property type="entry name" value="Asp_aminotransf"/>
    <property type="match status" value="1"/>
</dbReference>
<comment type="caution">
    <text evidence="1">The sequence shown here is derived from an EMBL/GenBank/DDBJ whole genome shotgun (WGS) entry which is preliminary data.</text>
</comment>
<dbReference type="SUPFAM" id="SSF53383">
    <property type="entry name" value="PLP-dependent transferases"/>
    <property type="match status" value="1"/>
</dbReference>
<dbReference type="InterPro" id="IPR015422">
    <property type="entry name" value="PyrdxlP-dep_Trfase_small"/>
</dbReference>
<accession>A0A3E3IAU0</accession>
<dbReference type="GO" id="GO:0004069">
    <property type="term" value="F:L-aspartate:2-oxoglutarate aminotransferase activity"/>
    <property type="evidence" value="ECO:0007669"/>
    <property type="project" value="InterPro"/>
</dbReference>
<dbReference type="InterPro" id="IPR024551">
    <property type="entry name" value="AspAT_Ic"/>
</dbReference>
<gene>
    <name evidence="1" type="ORF">DXC51_03755</name>
</gene>
<sequence length="429" mass="48259">MKAYKDRSKEELLTLKNELEAEYRKFQDLGLKLDMSRGKPSAEQLDISMGMMDVLNSTTDLKCREGIDCRNYGVIDGIQEAKELLADLIEVPADKIIIYGNSSLNVMYDTVARSMTHGVMGSTPWCKLDKVKFLCPVPGYDRHFAITEYFGIEMINVPMTPEGPDMDMVEKLVSEDAAIKGIWCVPKYSNPQGITYSDETVRRFARLKPAAEDFRIYWDNAYNVHHLYEDDQDTILEILEECEKAGNPDMVYKFSSTSKISFPGSGVAAISASYNNLKDIKKQMAIQTIGHDKLNQLRHVRYFKNLDGIKSHMMKHAAVMRPKFEAVLNILEQELDGLEIGSWLKPKGGYFISFDALDGCARAIVAKAKEAGVVMTSAGATYPYGRDPHDSNIRIAPSFPPMDELIQATKLFVLCVKLVSIDKILESKQ</sequence>
<dbReference type="InterPro" id="IPR015421">
    <property type="entry name" value="PyrdxlP-dep_Trfase_major"/>
</dbReference>
<protein>
    <submittedName>
        <fullName evidence="1">Aminotransferase</fullName>
    </submittedName>
</protein>
<dbReference type="EMBL" id="QVLV01000002">
    <property type="protein sequence ID" value="RGE64198.1"/>
    <property type="molecule type" value="Genomic_DNA"/>
</dbReference>
<dbReference type="PANTHER" id="PTHR43799:SF1">
    <property type="entry name" value="ASPARTATE AMINOTRANSFERASE"/>
    <property type="match status" value="1"/>
</dbReference>